<sequence length="499" mass="52626">MVSTTTVADCSSQRYCTQTGVSLEYGNQLVVHWNNQYPPLTPESLVTISVYSVYDPNTPIYQITNVDNTNGMATLKPDASWFSRYTGNNSGTGENQQVFFAAYLQGNDPPAISDMLSLQLTASPEQYRQIQSILHPTSSAVTAASGSASAASHTTLQSSSLSASETKELITSLATSLSGSSTHLDSASSTSATGSGLTSTSATGSLEPSETSLPTVVADKPTHSRKGLSPGAIAGIAVGSTIGLLLILLLLLLPLYRRRQHKRRMFSKSAQLSSASPFADATDTDDKDKDGNGVPAAAAAASATAATVAGAVAAIAAAGRESPSDTPLLVGGKPNNSFTSQDGSISESATRNMSPSTTYHPLSLDSPRVMMHMPVSTRSSNQPMAPPVAAKMRSDPILSSDDARQIGDIFRDALRKPPASEEDASDGVHRDSMMDLDDELGEEEDPGWRERVASERMQRELQQEASVIRSVAMRAHGSDYSSSRPATSRSDNTTTNPNQ</sequence>
<dbReference type="Proteomes" id="UP001145021">
    <property type="component" value="Unassembled WGS sequence"/>
</dbReference>
<feature type="compositionally biased region" description="Basic and acidic residues" evidence="1">
    <location>
        <begin position="446"/>
        <end position="462"/>
    </location>
</feature>
<protein>
    <recommendedName>
        <fullName evidence="5">Mid2 domain-containing protein</fullName>
    </recommendedName>
</protein>
<dbReference type="EMBL" id="JANBOH010000291">
    <property type="protein sequence ID" value="KAJ1643137.1"/>
    <property type="molecule type" value="Genomic_DNA"/>
</dbReference>
<feature type="compositionally biased region" description="Low complexity" evidence="1">
    <location>
        <begin position="179"/>
        <end position="206"/>
    </location>
</feature>
<evidence type="ECO:0000313" key="3">
    <source>
        <dbReference type="EMBL" id="KAJ1643137.1"/>
    </source>
</evidence>
<keyword evidence="2" id="KW-1133">Transmembrane helix</keyword>
<keyword evidence="2" id="KW-0812">Transmembrane</keyword>
<feature type="compositionally biased region" description="Acidic residues" evidence="1">
    <location>
        <begin position="434"/>
        <end position="445"/>
    </location>
</feature>
<feature type="compositionally biased region" description="Polar residues" evidence="1">
    <location>
        <begin position="334"/>
        <end position="360"/>
    </location>
</feature>
<organism evidence="3 4">
    <name type="scientific">Coemansia asiatica</name>
    <dbReference type="NCBI Taxonomy" id="1052880"/>
    <lineage>
        <taxon>Eukaryota</taxon>
        <taxon>Fungi</taxon>
        <taxon>Fungi incertae sedis</taxon>
        <taxon>Zoopagomycota</taxon>
        <taxon>Kickxellomycotina</taxon>
        <taxon>Kickxellomycetes</taxon>
        <taxon>Kickxellales</taxon>
        <taxon>Kickxellaceae</taxon>
        <taxon>Coemansia</taxon>
    </lineage>
</organism>
<evidence type="ECO:0000256" key="1">
    <source>
        <dbReference type="SAM" id="MobiDB-lite"/>
    </source>
</evidence>
<name>A0A9W7XHX9_9FUNG</name>
<proteinExistence type="predicted"/>
<reference evidence="3" key="1">
    <citation type="submission" date="2022-07" db="EMBL/GenBank/DDBJ databases">
        <title>Phylogenomic reconstructions and comparative analyses of Kickxellomycotina fungi.</title>
        <authorList>
            <person name="Reynolds N.K."/>
            <person name="Stajich J.E."/>
            <person name="Barry K."/>
            <person name="Grigoriev I.V."/>
            <person name="Crous P."/>
            <person name="Smith M.E."/>
        </authorList>
    </citation>
    <scope>NUCLEOTIDE SEQUENCE</scope>
    <source>
        <strain evidence="3">NBRC 105413</strain>
    </source>
</reference>
<feature type="transmembrane region" description="Helical" evidence="2">
    <location>
        <begin position="232"/>
        <end position="256"/>
    </location>
</feature>
<evidence type="ECO:0008006" key="5">
    <source>
        <dbReference type="Google" id="ProtNLM"/>
    </source>
</evidence>
<feature type="region of interest" description="Disordered" evidence="1">
    <location>
        <begin position="411"/>
        <end position="499"/>
    </location>
</feature>
<keyword evidence="2" id="KW-0472">Membrane</keyword>
<feature type="region of interest" description="Disordered" evidence="1">
    <location>
        <begin position="266"/>
        <end position="293"/>
    </location>
</feature>
<accession>A0A9W7XHX9</accession>
<feature type="region of interest" description="Disordered" evidence="1">
    <location>
        <begin position="322"/>
        <end position="366"/>
    </location>
</feature>
<evidence type="ECO:0000256" key="2">
    <source>
        <dbReference type="SAM" id="Phobius"/>
    </source>
</evidence>
<gene>
    <name evidence="3" type="ORF">LPJ64_005056</name>
</gene>
<evidence type="ECO:0000313" key="4">
    <source>
        <dbReference type="Proteomes" id="UP001145021"/>
    </source>
</evidence>
<feature type="compositionally biased region" description="Polar residues" evidence="1">
    <location>
        <begin position="479"/>
        <end position="499"/>
    </location>
</feature>
<dbReference type="AlphaFoldDB" id="A0A9W7XHX9"/>
<feature type="region of interest" description="Disordered" evidence="1">
    <location>
        <begin position="179"/>
        <end position="230"/>
    </location>
</feature>
<keyword evidence="4" id="KW-1185">Reference proteome</keyword>
<comment type="caution">
    <text evidence="3">The sequence shown here is derived from an EMBL/GenBank/DDBJ whole genome shotgun (WGS) entry which is preliminary data.</text>
</comment>